<dbReference type="InterPro" id="IPR052021">
    <property type="entry name" value="Type-I_RS_S_subunit"/>
</dbReference>
<feature type="domain" description="Type I restriction modification DNA specificity" evidence="4">
    <location>
        <begin position="233"/>
        <end position="388"/>
    </location>
</feature>
<evidence type="ECO:0000256" key="2">
    <source>
        <dbReference type="ARBA" id="ARBA00022747"/>
    </source>
</evidence>
<dbReference type="GO" id="GO:0003677">
    <property type="term" value="F:DNA binding"/>
    <property type="evidence" value="ECO:0007669"/>
    <property type="project" value="UniProtKB-KW"/>
</dbReference>
<dbReference type="AlphaFoldDB" id="A0A2T4DQC9"/>
<dbReference type="InterPro" id="IPR044946">
    <property type="entry name" value="Restrct_endonuc_typeI_TRD_sf"/>
</dbReference>
<feature type="domain" description="Type I restriction modification DNA specificity" evidence="4">
    <location>
        <begin position="2"/>
        <end position="142"/>
    </location>
</feature>
<dbReference type="CDD" id="cd17267">
    <property type="entry name" value="RMtype1_S_EcoAO83I-TRD1-CR1_like"/>
    <property type="match status" value="1"/>
</dbReference>
<dbReference type="CDD" id="cd17278">
    <property type="entry name" value="RMtype1_S_LdeBORF1052P-TRD2-CR2"/>
    <property type="match status" value="1"/>
</dbReference>
<evidence type="ECO:0000256" key="1">
    <source>
        <dbReference type="ARBA" id="ARBA00010923"/>
    </source>
</evidence>
<gene>
    <name evidence="5" type="ORF">C9994_09210</name>
</gene>
<dbReference type="PANTHER" id="PTHR30408">
    <property type="entry name" value="TYPE-1 RESTRICTION ENZYME ECOKI SPECIFICITY PROTEIN"/>
    <property type="match status" value="1"/>
</dbReference>
<dbReference type="GO" id="GO:0009307">
    <property type="term" value="P:DNA restriction-modification system"/>
    <property type="evidence" value="ECO:0007669"/>
    <property type="project" value="UniProtKB-KW"/>
</dbReference>
<protein>
    <recommendedName>
        <fullName evidence="4">Type I restriction modification DNA specificity domain-containing protein</fullName>
    </recommendedName>
</protein>
<dbReference type="SUPFAM" id="SSF116734">
    <property type="entry name" value="DNA methylase specificity domain"/>
    <property type="match status" value="2"/>
</dbReference>
<dbReference type="Proteomes" id="UP000240608">
    <property type="component" value="Unassembled WGS sequence"/>
</dbReference>
<proteinExistence type="inferred from homology"/>
<evidence type="ECO:0000256" key="3">
    <source>
        <dbReference type="ARBA" id="ARBA00023125"/>
    </source>
</evidence>
<dbReference type="InterPro" id="IPR000055">
    <property type="entry name" value="Restrct_endonuc_typeI_TRD"/>
</dbReference>
<evidence type="ECO:0000259" key="4">
    <source>
        <dbReference type="Pfam" id="PF01420"/>
    </source>
</evidence>
<dbReference type="Pfam" id="PF01420">
    <property type="entry name" value="Methylase_S"/>
    <property type="match status" value="2"/>
</dbReference>
<keyword evidence="2" id="KW-0680">Restriction system</keyword>
<name>A0A2T4DQC9_9BACT</name>
<evidence type="ECO:0000313" key="5">
    <source>
        <dbReference type="EMBL" id="PTB96021.1"/>
    </source>
</evidence>
<dbReference type="EMBL" id="PYVU01000071">
    <property type="protein sequence ID" value="PTB96021.1"/>
    <property type="molecule type" value="Genomic_DNA"/>
</dbReference>
<comment type="caution">
    <text evidence="5">The sequence shown here is derived from an EMBL/GenBank/DDBJ whole genome shotgun (WGS) entry which is preliminary data.</text>
</comment>
<sequence length="434" mass="48693">MNSNWESTTWGELVVLNYGKALFGYKENTSGVPVYGTNGKIGYTEKALCDFPSVIVGRKGAYRGIHFSNEPFYVIDTAFYIVPKKDINLKWAYYALSLVDINGMDSGSAIPSTSRDEFYKIPVHVPPSKEQDLMVKTLDCIEFKFNNCQSLNSTLESIAQTIFKSWFVDFDPVRAKVAAKTKGEDPQLAAMQAISGKSEEELQQLTSENYQKLADTTDLFPDEMVETEHGEIPKGWKIGSIGEIYSAKGGFAFKSKEFGDEGYAVVKIKNISTDGSVDLKNIQYINVNSKSLKLEFELMDGDVVMAMTGATVGKVGCIVKFSDQQVYLNQRVAVFKRKKNYNFSWYPYIFFRQEDKFNEIVGLAQGSAQPNISSREIESVTTVLPPSSILDHFDKLVNPLFLMWISNSKQNSTLSESRNILLPKLLSDEIELTD</sequence>
<organism evidence="5 6">
    <name type="scientific">Marivirga lumbricoides</name>
    <dbReference type="NCBI Taxonomy" id="1046115"/>
    <lineage>
        <taxon>Bacteria</taxon>
        <taxon>Pseudomonadati</taxon>
        <taxon>Bacteroidota</taxon>
        <taxon>Cytophagia</taxon>
        <taxon>Cytophagales</taxon>
        <taxon>Marivirgaceae</taxon>
        <taxon>Marivirga</taxon>
    </lineage>
</organism>
<reference evidence="5 6" key="1">
    <citation type="submission" date="2018-03" db="EMBL/GenBank/DDBJ databases">
        <title>Cross-interface Injection: A General Nanoliter Liquid Handling Method Applied to Single Cells Genome Amplification Automated Nanoliter Liquid Handling Applied to Single Cell Multiple Displacement Amplification.</title>
        <authorList>
            <person name="Yun J."/>
            <person name="Xu P."/>
            <person name="Xu J."/>
            <person name="Dai X."/>
            <person name="Wang Y."/>
            <person name="Zheng X."/>
            <person name="Cao C."/>
            <person name="Yi Q."/>
            <person name="Zhu Y."/>
            <person name="Wang L."/>
            <person name="Dong Z."/>
            <person name="Huang Y."/>
            <person name="Huang L."/>
            <person name="Du W."/>
        </authorList>
    </citation>
    <scope>NUCLEOTIDE SEQUENCE [LARGE SCALE GENOMIC DNA]</scope>
    <source>
        <strain evidence="5 6">Z-D1-2</strain>
    </source>
</reference>
<evidence type="ECO:0000313" key="6">
    <source>
        <dbReference type="Proteomes" id="UP000240608"/>
    </source>
</evidence>
<keyword evidence="3" id="KW-0238">DNA-binding</keyword>
<accession>A0A2T4DQC9</accession>
<dbReference type="Gene3D" id="3.90.220.20">
    <property type="entry name" value="DNA methylase specificity domains"/>
    <property type="match status" value="2"/>
</dbReference>
<comment type="similarity">
    <text evidence="1">Belongs to the type-I restriction system S methylase family.</text>
</comment>
<dbReference type="PANTHER" id="PTHR30408:SF13">
    <property type="entry name" value="TYPE I RESTRICTION ENZYME HINDI SPECIFICITY SUBUNIT"/>
    <property type="match status" value="1"/>
</dbReference>